<dbReference type="Proteomes" id="UP000492821">
    <property type="component" value="Unassembled WGS sequence"/>
</dbReference>
<feature type="coiled-coil region" evidence="1">
    <location>
        <begin position="250"/>
        <end position="280"/>
    </location>
</feature>
<feature type="region of interest" description="Disordered" evidence="2">
    <location>
        <begin position="314"/>
        <end position="433"/>
    </location>
</feature>
<keyword evidence="3" id="KW-1185">Reference proteome</keyword>
<dbReference type="AlphaFoldDB" id="A0A7E4UL35"/>
<feature type="compositionally biased region" description="Polar residues" evidence="2">
    <location>
        <begin position="321"/>
        <end position="340"/>
    </location>
</feature>
<sequence>MAGKRGGLTTRGRKPLHTRPVLIDSAIQTDVACEAVALVRDTYPAFACTSSGEQPVEAVSIHELTKEQLIGRLRALQAFVRRQQQLLATSETLRKKDRHCLEQISHNVKVLVVEQRQAYILLHDLMRSSAVAFANSQDELNQNVAKVKEALEDDKRSMRNTIARNDVVVEKARVAVVNVKTEIDRVLEINETLKQRAEATARDRAFVECQYHELRNKQNKEYLANEFLCPKCKAWKACLNEVTDSIAPLKEENKKQAKLLEKSQREIQAKDKQLAEIRLQQKRICSERDTYKDHNAKLMERQKHFRKLLADKASPMGESLGTPNSIAGSHSPAMNGNHLTASPMAVRSATTQNVSPIKDSGFGSSETSSPDVISGSGQPAPIQSKRHSDREEGEVRTPEEPPISPIPPAPEPPAPPLSKTALKKKRKAEMMAMAEGRAPAKKVYDYVYVMNERPPPLSSGSTPDSRLPQHPHMSPPGGWRKPAPHVDPYDFPIPAAPSRYDPRPRPSFHSPTRPHRMSTPAYPADYPHPEAHSSYPEYYRQPRYRSAAEYPPQHQPGPPAGLPWHANGANRGRPPPGRHPNDEDWTAWR</sequence>
<feature type="compositionally biased region" description="Basic and acidic residues" evidence="2">
    <location>
        <begin position="386"/>
        <end position="399"/>
    </location>
</feature>
<evidence type="ECO:0000256" key="2">
    <source>
        <dbReference type="SAM" id="MobiDB-lite"/>
    </source>
</evidence>
<evidence type="ECO:0000313" key="3">
    <source>
        <dbReference type="Proteomes" id="UP000492821"/>
    </source>
</evidence>
<reference evidence="3" key="1">
    <citation type="journal article" date="2013" name="Genetics">
        <title>The draft genome and transcriptome of Panagrellus redivivus are shaped by the harsh demands of a free-living lifestyle.</title>
        <authorList>
            <person name="Srinivasan J."/>
            <person name="Dillman A.R."/>
            <person name="Macchietto M.G."/>
            <person name="Heikkinen L."/>
            <person name="Lakso M."/>
            <person name="Fracchia K.M."/>
            <person name="Antoshechkin I."/>
            <person name="Mortazavi A."/>
            <person name="Wong G."/>
            <person name="Sternberg P.W."/>
        </authorList>
    </citation>
    <scope>NUCLEOTIDE SEQUENCE [LARGE SCALE GENOMIC DNA]</scope>
    <source>
        <strain evidence="3">MT8872</strain>
    </source>
</reference>
<feature type="region of interest" description="Disordered" evidence="2">
    <location>
        <begin position="453"/>
        <end position="589"/>
    </location>
</feature>
<keyword evidence="1" id="KW-0175">Coiled coil</keyword>
<reference evidence="4" key="2">
    <citation type="submission" date="2020-10" db="UniProtKB">
        <authorList>
            <consortium name="WormBaseParasite"/>
        </authorList>
    </citation>
    <scope>IDENTIFICATION</scope>
</reference>
<accession>A0A7E4UL35</accession>
<evidence type="ECO:0000313" key="4">
    <source>
        <dbReference type="WBParaSite" id="Pan_g10026.t1"/>
    </source>
</evidence>
<feature type="compositionally biased region" description="Pro residues" evidence="2">
    <location>
        <begin position="400"/>
        <end position="416"/>
    </location>
</feature>
<organism evidence="3 4">
    <name type="scientific">Panagrellus redivivus</name>
    <name type="common">Microworm</name>
    <dbReference type="NCBI Taxonomy" id="6233"/>
    <lineage>
        <taxon>Eukaryota</taxon>
        <taxon>Metazoa</taxon>
        <taxon>Ecdysozoa</taxon>
        <taxon>Nematoda</taxon>
        <taxon>Chromadorea</taxon>
        <taxon>Rhabditida</taxon>
        <taxon>Tylenchina</taxon>
        <taxon>Panagrolaimomorpha</taxon>
        <taxon>Panagrolaimoidea</taxon>
        <taxon>Panagrolaimidae</taxon>
        <taxon>Panagrellus</taxon>
    </lineage>
</organism>
<protein>
    <submittedName>
        <fullName evidence="4">SH3 domain-containing protein</fullName>
    </submittedName>
</protein>
<evidence type="ECO:0000256" key="1">
    <source>
        <dbReference type="SAM" id="Coils"/>
    </source>
</evidence>
<feature type="compositionally biased region" description="Polar residues" evidence="2">
    <location>
        <begin position="362"/>
        <end position="377"/>
    </location>
</feature>
<dbReference type="WBParaSite" id="Pan_g10026.t1">
    <property type="protein sequence ID" value="Pan_g10026.t1"/>
    <property type="gene ID" value="Pan_g10026"/>
</dbReference>
<proteinExistence type="predicted"/>
<name>A0A7E4UL35_PANRE</name>